<evidence type="ECO:0000313" key="4">
    <source>
        <dbReference type="EMBL" id="WWD06057.1"/>
    </source>
</evidence>
<dbReference type="InterPro" id="IPR057207">
    <property type="entry name" value="FBXL15_LRR"/>
</dbReference>
<dbReference type="SUPFAM" id="SSF81383">
    <property type="entry name" value="F-box domain"/>
    <property type="match status" value="1"/>
</dbReference>
<feature type="region of interest" description="Disordered" evidence="1">
    <location>
        <begin position="24"/>
        <end position="79"/>
    </location>
</feature>
<feature type="domain" description="F-box/LRR-repeat protein 15-like leucin rich repeat" evidence="3">
    <location>
        <begin position="424"/>
        <end position="583"/>
    </location>
</feature>
<feature type="compositionally biased region" description="Low complexity" evidence="1">
    <location>
        <begin position="63"/>
        <end position="73"/>
    </location>
</feature>
<dbReference type="InterPro" id="IPR001810">
    <property type="entry name" value="F-box_dom"/>
</dbReference>
<dbReference type="SUPFAM" id="SSF52047">
    <property type="entry name" value="RNI-like"/>
    <property type="match status" value="2"/>
</dbReference>
<dbReference type="EMBL" id="CP144089">
    <property type="protein sequence ID" value="WWD06057.1"/>
    <property type="molecule type" value="Genomic_DNA"/>
</dbReference>
<protein>
    <recommendedName>
        <fullName evidence="6">F-box domain-containing protein</fullName>
    </recommendedName>
</protein>
<gene>
    <name evidence="4" type="ORF">V865_004142</name>
</gene>
<dbReference type="Proteomes" id="UP001358614">
    <property type="component" value="Chromosome 1"/>
</dbReference>
<evidence type="ECO:0000259" key="3">
    <source>
        <dbReference type="Pfam" id="PF25372"/>
    </source>
</evidence>
<proteinExistence type="predicted"/>
<feature type="region of interest" description="Disordered" evidence="1">
    <location>
        <begin position="729"/>
        <end position="861"/>
    </location>
</feature>
<dbReference type="PANTHER" id="PTHR13318">
    <property type="entry name" value="PARTNER OF PAIRED, ISOFORM B-RELATED"/>
    <property type="match status" value="1"/>
</dbReference>
<dbReference type="GO" id="GO:0019005">
    <property type="term" value="C:SCF ubiquitin ligase complex"/>
    <property type="evidence" value="ECO:0007669"/>
    <property type="project" value="TreeGrafter"/>
</dbReference>
<feature type="domain" description="F-box/LRR-repeat protein 15-like leucin rich repeat" evidence="3">
    <location>
        <begin position="196"/>
        <end position="355"/>
    </location>
</feature>
<dbReference type="InterPro" id="IPR032675">
    <property type="entry name" value="LRR_dom_sf"/>
</dbReference>
<feature type="domain" description="F-box" evidence="2">
    <location>
        <begin position="115"/>
        <end position="156"/>
    </location>
</feature>
<dbReference type="GeneID" id="91102944"/>
<dbReference type="AlphaFoldDB" id="A0AAX4KI52"/>
<name>A0AAX4KI52_9TREE</name>
<dbReference type="Pfam" id="PF12937">
    <property type="entry name" value="F-box-like"/>
    <property type="match status" value="1"/>
</dbReference>
<sequence>MSRRPQPPQEIYSPIPRHLSLIPSLSELSISSPDADRTRGGSSSSRRYNDSSRGSRIYTATPSSTSISDISISDCEEDSGTIDDVKEAKSWLDMTGPLDKGKGKGKEEEEGLAGRLPPELLAQILRLLPDNKSLLSASLVSRSWCLCAFPMIWTRPQISSIITLASLIRVVSPPEGRTTTLPYATTIRRLHLTQLSNTLTDMLFSRLSACTRLERLTISNCVGLSSKAIIHVISHLHDLVSIDLSGITQVDDGVLEELARSCGKLQAVNLSDCRLIGDEGVRALGEGCRLLRRAKFSKCHRLTSNSLIPFVQHCTLLLELDLQDVLSITNSTVFTIFLNLPYLRELKLNNCTELDEGCIPDLIDLKYMTDEQLSILAKSIGLDQYQDQDHTARPVVEGEFQGIDIPSTTTALTLRPKMNHLDHLRVVDFTGCSNLGDKAIENLISNAPKLRTLTLTKCSNLTNESLESIEKLGKHLHYLHLGHVRLITDSGITRLAKACNRLRYIDLACCDLLTDESIMELGVNMPKLRRVGLVKVIKITDESIYALVDRYTALERIHLSYCDNLSIKAISYMLNRLPHLKHLSLTGVSSFKKKELQHFCRAPPDNFTDHQRSAFCVFSGNRVDELRRYLNEVYFVSINGGVESDSTSTRRNSGSSSTSSITVPGTSSPPFIHNHHQHQHHTNTSTNHTHGYVYRRGSAPALRSSSNIDNISAQVPGLPSMAFATPTPNFLTPPVHDSSSSRSHRSVGHGIPSRMRENHGGGGGVSMNESSREASASSTDERRSNRVRSHRERDRDRPIGPRDRSGENTSISNGAERTTTMPGGLWDRNEGGEQGNNDARRVSGSASGLGMRWFGWRGDNE</sequence>
<accession>A0AAX4KI52</accession>
<feature type="compositionally biased region" description="Low complexity" evidence="1">
    <location>
        <begin position="40"/>
        <end position="56"/>
    </location>
</feature>
<dbReference type="CDD" id="cd09917">
    <property type="entry name" value="F-box_SF"/>
    <property type="match status" value="1"/>
</dbReference>
<feature type="compositionally biased region" description="Low complexity" evidence="1">
    <location>
        <begin position="644"/>
        <end position="668"/>
    </location>
</feature>
<dbReference type="GO" id="GO:0031146">
    <property type="term" value="P:SCF-dependent proteasomal ubiquitin-dependent protein catabolic process"/>
    <property type="evidence" value="ECO:0007669"/>
    <property type="project" value="TreeGrafter"/>
</dbReference>
<evidence type="ECO:0000313" key="5">
    <source>
        <dbReference type="Proteomes" id="UP001358614"/>
    </source>
</evidence>
<dbReference type="Pfam" id="PF25372">
    <property type="entry name" value="DUF7885"/>
    <property type="match status" value="2"/>
</dbReference>
<evidence type="ECO:0008006" key="6">
    <source>
        <dbReference type="Google" id="ProtNLM"/>
    </source>
</evidence>
<organism evidence="4 5">
    <name type="scientific">Kwoniella europaea PYCC6329</name>
    <dbReference type="NCBI Taxonomy" id="1423913"/>
    <lineage>
        <taxon>Eukaryota</taxon>
        <taxon>Fungi</taxon>
        <taxon>Dikarya</taxon>
        <taxon>Basidiomycota</taxon>
        <taxon>Agaricomycotina</taxon>
        <taxon>Tremellomycetes</taxon>
        <taxon>Tremellales</taxon>
        <taxon>Cryptococcaceae</taxon>
        <taxon>Kwoniella</taxon>
    </lineage>
</organism>
<evidence type="ECO:0000259" key="2">
    <source>
        <dbReference type="Pfam" id="PF12937"/>
    </source>
</evidence>
<evidence type="ECO:0000256" key="1">
    <source>
        <dbReference type="SAM" id="MobiDB-lite"/>
    </source>
</evidence>
<dbReference type="PANTHER" id="PTHR13318:SF95">
    <property type="entry name" value="F-BOX PROTEIN YLR352W"/>
    <property type="match status" value="1"/>
</dbReference>
<feature type="compositionally biased region" description="Low complexity" evidence="1">
    <location>
        <begin position="24"/>
        <end position="33"/>
    </location>
</feature>
<reference evidence="4 5" key="1">
    <citation type="submission" date="2024-01" db="EMBL/GenBank/DDBJ databases">
        <title>Comparative genomics of Cryptococcus and Kwoniella reveals pathogenesis evolution and contrasting modes of karyotype evolution via chromosome fusion or intercentromeric recombination.</title>
        <authorList>
            <person name="Coelho M.A."/>
            <person name="David-Palma M."/>
            <person name="Shea T."/>
            <person name="Bowers K."/>
            <person name="McGinley-Smith S."/>
            <person name="Mohammad A.W."/>
            <person name="Gnirke A."/>
            <person name="Yurkov A.M."/>
            <person name="Nowrousian M."/>
            <person name="Sun S."/>
            <person name="Cuomo C.A."/>
            <person name="Heitman J."/>
        </authorList>
    </citation>
    <scope>NUCLEOTIDE SEQUENCE [LARGE SCALE GENOMIC DNA]</scope>
    <source>
        <strain evidence="4 5">PYCC6329</strain>
    </source>
</reference>
<dbReference type="KEGG" id="ker:91102944"/>
<feature type="region of interest" description="Disordered" evidence="1">
    <location>
        <begin position="93"/>
        <end position="112"/>
    </location>
</feature>
<feature type="compositionally biased region" description="Polar residues" evidence="1">
    <location>
        <begin position="767"/>
        <end position="778"/>
    </location>
</feature>
<dbReference type="RefSeq" id="XP_066084024.1">
    <property type="nucleotide sequence ID" value="XM_066227927.1"/>
</dbReference>
<dbReference type="InterPro" id="IPR036047">
    <property type="entry name" value="F-box-like_dom_sf"/>
</dbReference>
<keyword evidence="5" id="KW-1185">Reference proteome</keyword>
<feature type="region of interest" description="Disordered" evidence="1">
    <location>
        <begin position="644"/>
        <end position="692"/>
    </location>
</feature>
<feature type="compositionally biased region" description="Polar residues" evidence="1">
    <location>
        <begin position="807"/>
        <end position="821"/>
    </location>
</feature>
<dbReference type="SMART" id="SM00367">
    <property type="entry name" value="LRR_CC"/>
    <property type="match status" value="11"/>
</dbReference>
<dbReference type="Gene3D" id="3.80.10.10">
    <property type="entry name" value="Ribonuclease Inhibitor"/>
    <property type="match status" value="3"/>
</dbReference>
<dbReference type="InterPro" id="IPR006553">
    <property type="entry name" value="Leu-rich_rpt_Cys-con_subtyp"/>
</dbReference>
<feature type="compositionally biased region" description="Basic and acidic residues" evidence="1">
    <location>
        <begin position="791"/>
        <end position="806"/>
    </location>
</feature>